<sequence length="103" mass="11138">MAVIMNWGSIFRLNFATPSDDPLAVATSRSLEPFGCSATCGLLACAASIATPVERVMAMVTPMVVGTARRFDGLRTLTRILKTPSRDGPEPLTLERDPPHCKY</sequence>
<evidence type="ECO:0000313" key="2">
    <source>
        <dbReference type="EMBL" id="GAA3200173.1"/>
    </source>
</evidence>
<gene>
    <name evidence="2" type="ORF">GCM10010468_12700</name>
</gene>
<proteinExistence type="predicted"/>
<organism evidence="2 3">
    <name type="scientific">Actinocorallia longicatena</name>
    <dbReference type="NCBI Taxonomy" id="111803"/>
    <lineage>
        <taxon>Bacteria</taxon>
        <taxon>Bacillati</taxon>
        <taxon>Actinomycetota</taxon>
        <taxon>Actinomycetes</taxon>
        <taxon>Streptosporangiales</taxon>
        <taxon>Thermomonosporaceae</taxon>
        <taxon>Actinocorallia</taxon>
    </lineage>
</organism>
<evidence type="ECO:0000256" key="1">
    <source>
        <dbReference type="SAM" id="MobiDB-lite"/>
    </source>
</evidence>
<dbReference type="EMBL" id="BAAAUV010000003">
    <property type="protein sequence ID" value="GAA3200173.1"/>
    <property type="molecule type" value="Genomic_DNA"/>
</dbReference>
<dbReference type="Proteomes" id="UP001501237">
    <property type="component" value="Unassembled WGS sequence"/>
</dbReference>
<comment type="caution">
    <text evidence="2">The sequence shown here is derived from an EMBL/GenBank/DDBJ whole genome shotgun (WGS) entry which is preliminary data.</text>
</comment>
<keyword evidence="3" id="KW-1185">Reference proteome</keyword>
<feature type="region of interest" description="Disordered" evidence="1">
    <location>
        <begin position="82"/>
        <end position="103"/>
    </location>
</feature>
<name>A0ABP6Q6X4_9ACTN</name>
<accession>A0ABP6Q6X4</accession>
<feature type="compositionally biased region" description="Basic and acidic residues" evidence="1">
    <location>
        <begin position="84"/>
        <end position="103"/>
    </location>
</feature>
<evidence type="ECO:0000313" key="3">
    <source>
        <dbReference type="Proteomes" id="UP001501237"/>
    </source>
</evidence>
<reference evidence="3" key="1">
    <citation type="journal article" date="2019" name="Int. J. Syst. Evol. Microbiol.">
        <title>The Global Catalogue of Microorganisms (GCM) 10K type strain sequencing project: providing services to taxonomists for standard genome sequencing and annotation.</title>
        <authorList>
            <consortium name="The Broad Institute Genomics Platform"/>
            <consortium name="The Broad Institute Genome Sequencing Center for Infectious Disease"/>
            <person name="Wu L."/>
            <person name="Ma J."/>
        </authorList>
    </citation>
    <scope>NUCLEOTIDE SEQUENCE [LARGE SCALE GENOMIC DNA]</scope>
    <source>
        <strain evidence="3">JCM 9377</strain>
    </source>
</reference>
<protein>
    <submittedName>
        <fullName evidence="2">Uncharacterized protein</fullName>
    </submittedName>
</protein>